<dbReference type="PROSITE" id="PS51318">
    <property type="entry name" value="TAT"/>
    <property type="match status" value="1"/>
</dbReference>
<dbReference type="InterPro" id="IPR006059">
    <property type="entry name" value="SBP"/>
</dbReference>
<organism evidence="1 2">
    <name type="scientific">Ktedonospora formicarum</name>
    <dbReference type="NCBI Taxonomy" id="2778364"/>
    <lineage>
        <taxon>Bacteria</taxon>
        <taxon>Bacillati</taxon>
        <taxon>Chloroflexota</taxon>
        <taxon>Ktedonobacteria</taxon>
        <taxon>Ktedonobacterales</taxon>
        <taxon>Ktedonobacteraceae</taxon>
        <taxon>Ktedonospora</taxon>
    </lineage>
</organism>
<protein>
    <submittedName>
        <fullName evidence="1">Sugar ABC transporter substrate-binding protein</fullName>
    </submittedName>
</protein>
<reference evidence="1" key="1">
    <citation type="submission" date="2020-10" db="EMBL/GenBank/DDBJ databases">
        <title>Taxonomic study of unclassified bacteria belonging to the class Ktedonobacteria.</title>
        <authorList>
            <person name="Yabe S."/>
            <person name="Wang C.M."/>
            <person name="Zheng Y."/>
            <person name="Sakai Y."/>
            <person name="Cavaletti L."/>
            <person name="Monciardini P."/>
            <person name="Donadio S."/>
        </authorList>
    </citation>
    <scope>NUCLEOTIDE SEQUENCE</scope>
    <source>
        <strain evidence="1">SOSP1-1</strain>
    </source>
</reference>
<proteinExistence type="predicted"/>
<keyword evidence="2" id="KW-1185">Reference proteome</keyword>
<dbReference type="Gene3D" id="3.40.190.10">
    <property type="entry name" value="Periplasmic binding protein-like II"/>
    <property type="match status" value="1"/>
</dbReference>
<accession>A0A8J3MWR9</accession>
<dbReference type="CDD" id="cd14748">
    <property type="entry name" value="PBP2_UgpB"/>
    <property type="match status" value="1"/>
</dbReference>
<evidence type="ECO:0000313" key="1">
    <source>
        <dbReference type="EMBL" id="GHO49271.1"/>
    </source>
</evidence>
<gene>
    <name evidence="1" type="ORF">KSX_74340</name>
</gene>
<dbReference type="AlphaFoldDB" id="A0A8J3MWR9"/>
<dbReference type="PANTHER" id="PTHR43649:SF14">
    <property type="entry name" value="BLR3389 PROTEIN"/>
    <property type="match status" value="1"/>
</dbReference>
<dbReference type="InterPro" id="IPR006311">
    <property type="entry name" value="TAT_signal"/>
</dbReference>
<dbReference type="SUPFAM" id="SSF53850">
    <property type="entry name" value="Periplasmic binding protein-like II"/>
    <property type="match status" value="1"/>
</dbReference>
<dbReference type="Proteomes" id="UP000612362">
    <property type="component" value="Unassembled WGS sequence"/>
</dbReference>
<name>A0A8J3MWR9_9CHLR</name>
<dbReference type="PANTHER" id="PTHR43649">
    <property type="entry name" value="ARABINOSE-BINDING PROTEIN-RELATED"/>
    <property type="match status" value="1"/>
</dbReference>
<comment type="caution">
    <text evidence="1">The sequence shown here is derived from an EMBL/GenBank/DDBJ whole genome shotgun (WGS) entry which is preliminary data.</text>
</comment>
<dbReference type="Pfam" id="PF01547">
    <property type="entry name" value="SBP_bac_1"/>
    <property type="match status" value="1"/>
</dbReference>
<dbReference type="RefSeq" id="WP_220198414.1">
    <property type="nucleotide sequence ID" value="NZ_BNJF01000005.1"/>
</dbReference>
<evidence type="ECO:0000313" key="2">
    <source>
        <dbReference type="Proteomes" id="UP000612362"/>
    </source>
</evidence>
<dbReference type="EMBL" id="BNJF01000005">
    <property type="protein sequence ID" value="GHO49271.1"/>
    <property type="molecule type" value="Genomic_DNA"/>
</dbReference>
<sequence>MVSEQREILAEWSKKVRIGRMSRRSFLASTVALGLSSSAALTLLEGCAAPSGSGPSITYWNLFGGGDGARMIQMENAFAQSNPHIHLQPVTLAWGDPYYTKLTMASAGGRPPDVAISHMTRVATYVAQDLLEPFDLNELAKYDIAEDKFLSPIWQRAHHGDKVYAIPLDTHPFVMYYNVEICRKAGLLDADGNLKPFQGINGVLDAFKSAKEASGGYGVVFEIQGVTPWRLFYSLYSQLGGAIFTPDNKELALDDAKAEQALSFMADLTINTKVAASNIDYAGSVALFGGGKSAFLWNGEWEVTTFENQKGFEFSMAPFPLVFDKYRVQADSHSFVLPRQIATDPERRSASLEFISYMLKNSYEWAQGGHVPSYLPVTDSEEYKKLKPQSNYASVASNVVFDPNAWFSGSGSELENQAGAAFQTILNGQASPQQGLRQFRDALQKLLSIKLPFQQ</sequence>
<dbReference type="InterPro" id="IPR050490">
    <property type="entry name" value="Bact_solute-bd_prot1"/>
</dbReference>